<evidence type="ECO:0000256" key="2">
    <source>
        <dbReference type="SAM" id="SignalP"/>
    </source>
</evidence>
<name>A0A3S4R3I8_9ACAR</name>
<keyword evidence="4" id="KW-1185">Reference proteome</keyword>
<dbReference type="Proteomes" id="UP000285301">
    <property type="component" value="Unassembled WGS sequence"/>
</dbReference>
<dbReference type="STRING" id="1965070.A0A3S4R3I8"/>
<keyword evidence="1" id="KW-0812">Transmembrane</keyword>
<proteinExistence type="predicted"/>
<dbReference type="InterPro" id="IPR017850">
    <property type="entry name" value="Alkaline_phosphatase_core_sf"/>
</dbReference>
<feature type="chain" id="PRO_5018625304" evidence="2">
    <location>
        <begin position="23"/>
        <end position="503"/>
    </location>
</feature>
<dbReference type="PANTHER" id="PTHR10151:SF120">
    <property type="entry name" value="BIS(5'-ADENOSYL)-TRIPHOSPHATASE"/>
    <property type="match status" value="1"/>
</dbReference>
<dbReference type="PANTHER" id="PTHR10151">
    <property type="entry name" value="ECTONUCLEOTIDE PYROPHOSPHATASE/PHOSPHODIESTERASE"/>
    <property type="match status" value="1"/>
</dbReference>
<dbReference type="SUPFAM" id="SSF53649">
    <property type="entry name" value="Alkaline phosphatase-like"/>
    <property type="match status" value="1"/>
</dbReference>
<reference evidence="3 4" key="1">
    <citation type="journal article" date="2018" name="Gigascience">
        <title>Genomes of trombidid mites reveal novel predicted allergens and laterally-transferred genes associated with secondary metabolism.</title>
        <authorList>
            <person name="Dong X."/>
            <person name="Chaisiri K."/>
            <person name="Xia D."/>
            <person name="Armstrong S.D."/>
            <person name="Fang Y."/>
            <person name="Donnelly M.J."/>
            <person name="Kadowaki T."/>
            <person name="McGarry J.W."/>
            <person name="Darby A.C."/>
            <person name="Makepeace B.L."/>
        </authorList>
    </citation>
    <scope>NUCLEOTIDE SEQUENCE [LARGE SCALE GENOMIC DNA]</scope>
    <source>
        <strain evidence="3">UoL-WK</strain>
    </source>
</reference>
<gene>
    <name evidence="3" type="ORF">B4U79_02311</name>
</gene>
<dbReference type="Pfam" id="PF01663">
    <property type="entry name" value="Phosphodiest"/>
    <property type="match status" value="1"/>
</dbReference>
<dbReference type="EMBL" id="NCKU01001823">
    <property type="protein sequence ID" value="RWS11153.1"/>
    <property type="molecule type" value="Genomic_DNA"/>
</dbReference>
<accession>A0A3S4R3I8</accession>
<sequence>MNYSLIALLVVVCSAIIFRIQCETNAPKLILISFDGFRADYVKPELTPNLYNLSKQGVTGKMKSLFVTKTFPNHFSIVTGLYEETHGIVGNEMYDPQFNETFEWSNTQSKWWDNGFSLPIWIANELQNDGKSRFSGSDMWPGSSARIRKRLPHYLQKFDRKLDWQKRIDTVLSWMTDASEPANFISIYFNEPDQTAHHHGPFSPETLHQVSRCDKIIGYLILKLREHKLLNIVNFIILSDHGMAKVMPKNIIELNKFLSPELYLMSGTSPVHNILPKNGSEELVFSILKNASLHNHFNVYKREEVPFEYHYRHNRRILSIVIVGDEGWEIVDKIPSHWNLSTSWGNHGYNNSLLSMRPLFIAKGPAFKSNYVHELEFENIDLYPLMCFVLHLFPLKRFASNGSFERVFQMLVPVTFHRTVTSSEKIFVVIFAIGSGFLFTFLGGLCLVVCLTFGKKKPRVFIELDGEINCIEKEAYFNNKKEKDAKTSLEETVLLLDSDCDEV</sequence>
<keyword evidence="1" id="KW-0472">Membrane</keyword>
<keyword evidence="2" id="KW-0732">Signal</keyword>
<dbReference type="InterPro" id="IPR002591">
    <property type="entry name" value="Phosphodiest/P_Trfase"/>
</dbReference>
<dbReference type="CDD" id="cd16018">
    <property type="entry name" value="Enpp"/>
    <property type="match status" value="1"/>
</dbReference>
<dbReference type="GO" id="GO:0016787">
    <property type="term" value="F:hydrolase activity"/>
    <property type="evidence" value="ECO:0007669"/>
    <property type="project" value="UniProtKB-ARBA"/>
</dbReference>
<keyword evidence="1" id="KW-1133">Transmembrane helix</keyword>
<dbReference type="Gene3D" id="3.30.1360.180">
    <property type="match status" value="1"/>
</dbReference>
<feature type="signal peptide" evidence="2">
    <location>
        <begin position="1"/>
        <end position="22"/>
    </location>
</feature>
<protein>
    <submittedName>
        <fullName evidence="3">Ectonucleotide pyrophosphatase/phosphodiesterase family member 5-like protein</fullName>
    </submittedName>
</protein>
<evidence type="ECO:0000313" key="4">
    <source>
        <dbReference type="Proteomes" id="UP000285301"/>
    </source>
</evidence>
<dbReference type="Gene3D" id="3.40.720.10">
    <property type="entry name" value="Alkaline Phosphatase, subunit A"/>
    <property type="match status" value="1"/>
</dbReference>
<feature type="transmembrane region" description="Helical" evidence="1">
    <location>
        <begin position="426"/>
        <end position="453"/>
    </location>
</feature>
<dbReference type="OrthoDB" id="415411at2759"/>
<evidence type="ECO:0000313" key="3">
    <source>
        <dbReference type="EMBL" id="RWS11153.1"/>
    </source>
</evidence>
<comment type="caution">
    <text evidence="3">The sequence shown here is derived from an EMBL/GenBank/DDBJ whole genome shotgun (WGS) entry which is preliminary data.</text>
</comment>
<dbReference type="AlphaFoldDB" id="A0A3S4R3I8"/>
<evidence type="ECO:0000256" key="1">
    <source>
        <dbReference type="SAM" id="Phobius"/>
    </source>
</evidence>
<organism evidence="3 4">
    <name type="scientific">Dinothrombium tinctorium</name>
    <dbReference type="NCBI Taxonomy" id="1965070"/>
    <lineage>
        <taxon>Eukaryota</taxon>
        <taxon>Metazoa</taxon>
        <taxon>Ecdysozoa</taxon>
        <taxon>Arthropoda</taxon>
        <taxon>Chelicerata</taxon>
        <taxon>Arachnida</taxon>
        <taxon>Acari</taxon>
        <taxon>Acariformes</taxon>
        <taxon>Trombidiformes</taxon>
        <taxon>Prostigmata</taxon>
        <taxon>Anystina</taxon>
        <taxon>Parasitengona</taxon>
        <taxon>Trombidioidea</taxon>
        <taxon>Trombidiidae</taxon>
        <taxon>Dinothrombium</taxon>
    </lineage>
</organism>